<keyword evidence="5" id="KW-0472">Membrane</keyword>
<evidence type="ECO:0000256" key="2">
    <source>
        <dbReference type="ARBA" id="ARBA00012528"/>
    </source>
</evidence>
<organism evidence="7 8">
    <name type="scientific">Kushneria avicenniae</name>
    <dbReference type="NCBI Taxonomy" id="402385"/>
    <lineage>
        <taxon>Bacteria</taxon>
        <taxon>Pseudomonadati</taxon>
        <taxon>Pseudomonadota</taxon>
        <taxon>Gammaproteobacteria</taxon>
        <taxon>Oceanospirillales</taxon>
        <taxon>Halomonadaceae</taxon>
        <taxon>Kushneria</taxon>
    </lineage>
</organism>
<keyword evidence="5" id="KW-0812">Transmembrane</keyword>
<dbReference type="AlphaFoldDB" id="A0A1I1KLQ4"/>
<gene>
    <name evidence="7" type="ORF">SAMN05421848_2071</name>
</gene>
<evidence type="ECO:0000256" key="5">
    <source>
        <dbReference type="SAM" id="Phobius"/>
    </source>
</evidence>
<feature type="transmembrane region" description="Helical" evidence="5">
    <location>
        <begin position="51"/>
        <end position="73"/>
    </location>
</feature>
<feature type="transmembrane region" description="Helical" evidence="5">
    <location>
        <begin position="24"/>
        <end position="45"/>
    </location>
</feature>
<dbReference type="InterPro" id="IPR043128">
    <property type="entry name" value="Rev_trsase/Diguanyl_cyclase"/>
</dbReference>
<dbReference type="STRING" id="402385.SAMN05421848_2071"/>
<keyword evidence="5" id="KW-1133">Transmembrane helix</keyword>
<dbReference type="NCBIfam" id="TIGR00254">
    <property type="entry name" value="GGDEF"/>
    <property type="match status" value="1"/>
</dbReference>
<dbReference type="InterPro" id="IPR029787">
    <property type="entry name" value="Nucleotide_cyclase"/>
</dbReference>
<comment type="catalytic activity">
    <reaction evidence="3">
        <text>2 GTP = 3',3'-c-di-GMP + 2 diphosphate</text>
        <dbReference type="Rhea" id="RHEA:24898"/>
        <dbReference type="ChEBI" id="CHEBI:33019"/>
        <dbReference type="ChEBI" id="CHEBI:37565"/>
        <dbReference type="ChEBI" id="CHEBI:58805"/>
        <dbReference type="EC" id="2.7.7.65"/>
    </reaction>
</comment>
<dbReference type="GO" id="GO:0005886">
    <property type="term" value="C:plasma membrane"/>
    <property type="evidence" value="ECO:0007669"/>
    <property type="project" value="TreeGrafter"/>
</dbReference>
<evidence type="ECO:0000259" key="6">
    <source>
        <dbReference type="PROSITE" id="PS50887"/>
    </source>
</evidence>
<evidence type="ECO:0000256" key="3">
    <source>
        <dbReference type="ARBA" id="ARBA00034247"/>
    </source>
</evidence>
<dbReference type="PROSITE" id="PS50887">
    <property type="entry name" value="GGDEF"/>
    <property type="match status" value="1"/>
</dbReference>
<name>A0A1I1KLQ4_9GAMM</name>
<dbReference type="GO" id="GO:0043709">
    <property type="term" value="P:cell adhesion involved in single-species biofilm formation"/>
    <property type="evidence" value="ECO:0007669"/>
    <property type="project" value="TreeGrafter"/>
</dbReference>
<feature type="transmembrane region" description="Helical" evidence="5">
    <location>
        <begin position="109"/>
        <end position="125"/>
    </location>
</feature>
<dbReference type="GO" id="GO:0052621">
    <property type="term" value="F:diguanylate cyclase activity"/>
    <property type="evidence" value="ECO:0007669"/>
    <property type="project" value="UniProtKB-EC"/>
</dbReference>
<dbReference type="InterPro" id="IPR050469">
    <property type="entry name" value="Diguanylate_Cyclase"/>
</dbReference>
<evidence type="ECO:0000313" key="8">
    <source>
        <dbReference type="Proteomes" id="UP000199046"/>
    </source>
</evidence>
<dbReference type="PANTHER" id="PTHR45138:SF9">
    <property type="entry name" value="DIGUANYLATE CYCLASE DGCM-RELATED"/>
    <property type="match status" value="1"/>
</dbReference>
<dbReference type="PANTHER" id="PTHR45138">
    <property type="entry name" value="REGULATORY COMPONENTS OF SENSORY TRANSDUCTION SYSTEM"/>
    <property type="match status" value="1"/>
</dbReference>
<dbReference type="EC" id="2.7.7.65" evidence="2"/>
<dbReference type="RefSeq" id="WP_090133651.1">
    <property type="nucleotide sequence ID" value="NZ_FOLY01000004.1"/>
</dbReference>
<sequence>MIDTVKKLWSPGTSGNPLRMRRQIALCNQVGLLGTAATVPYQLFYYFHDLVFYRGVFIANLLFMAAYLLVLLLNHAGRHNTASNVLLINACCQLFVVTCFIGAEAGVNLFYFTLASILAFLYQRLRIRVYATIMTSFGALYVVSYVWFTPDTALTPVPSPWIDIMYVVSVSGALTLSGVFLYLFRQQIDDAEDELTLINRDLETLSNTDPLTGLANRRVLDAKLEREWSRLLRRQQALSVIMFDVDHFKLFNDRYGHAGGDRCLQQIATASKKVTLRPSDLLARYGGEEFAVVLPGTDEAGARLMGERLRSAVADLKLPNESLGKKACVTISVGVSSLENMAFDADEHGVVHLLKCADEALYQAKSNGRDQVAYQAYDSTVSGRGSHDRPNGSPALYDSGRVRSL</sequence>
<feature type="transmembrane region" description="Helical" evidence="5">
    <location>
        <begin position="85"/>
        <end position="103"/>
    </location>
</feature>
<dbReference type="SUPFAM" id="SSF55073">
    <property type="entry name" value="Nucleotide cyclase"/>
    <property type="match status" value="1"/>
</dbReference>
<dbReference type="InterPro" id="IPR048432">
    <property type="entry name" value="MASE7"/>
</dbReference>
<dbReference type="Pfam" id="PF00990">
    <property type="entry name" value="GGDEF"/>
    <property type="match status" value="1"/>
</dbReference>
<reference evidence="8" key="1">
    <citation type="submission" date="2016-10" db="EMBL/GenBank/DDBJ databases">
        <authorList>
            <person name="Varghese N."/>
            <person name="Submissions S."/>
        </authorList>
    </citation>
    <scope>NUCLEOTIDE SEQUENCE [LARGE SCALE GENOMIC DNA]</scope>
    <source>
        <strain evidence="8">DSM 23439</strain>
    </source>
</reference>
<feature type="transmembrane region" description="Helical" evidence="5">
    <location>
        <begin position="164"/>
        <end position="184"/>
    </location>
</feature>
<dbReference type="FunFam" id="3.30.70.270:FF:000001">
    <property type="entry name" value="Diguanylate cyclase domain protein"/>
    <property type="match status" value="1"/>
</dbReference>
<dbReference type="CDD" id="cd01949">
    <property type="entry name" value="GGDEF"/>
    <property type="match status" value="1"/>
</dbReference>
<proteinExistence type="predicted"/>
<keyword evidence="8" id="KW-1185">Reference proteome</keyword>
<dbReference type="Proteomes" id="UP000199046">
    <property type="component" value="Unassembled WGS sequence"/>
</dbReference>
<dbReference type="InterPro" id="IPR000160">
    <property type="entry name" value="GGDEF_dom"/>
</dbReference>
<protein>
    <recommendedName>
        <fullName evidence="2">diguanylate cyclase</fullName>
        <ecNumber evidence="2">2.7.7.65</ecNumber>
    </recommendedName>
</protein>
<evidence type="ECO:0000313" key="7">
    <source>
        <dbReference type="EMBL" id="SFC61914.1"/>
    </source>
</evidence>
<feature type="transmembrane region" description="Helical" evidence="5">
    <location>
        <begin position="130"/>
        <end position="148"/>
    </location>
</feature>
<accession>A0A1I1KLQ4</accession>
<feature type="region of interest" description="Disordered" evidence="4">
    <location>
        <begin position="379"/>
        <end position="405"/>
    </location>
</feature>
<dbReference type="OrthoDB" id="9759607at2"/>
<dbReference type="Pfam" id="PF20967">
    <property type="entry name" value="MASE7"/>
    <property type="match status" value="1"/>
</dbReference>
<comment type="cofactor">
    <cofactor evidence="1">
        <name>Mg(2+)</name>
        <dbReference type="ChEBI" id="CHEBI:18420"/>
    </cofactor>
</comment>
<dbReference type="EMBL" id="FOLY01000004">
    <property type="protein sequence ID" value="SFC61914.1"/>
    <property type="molecule type" value="Genomic_DNA"/>
</dbReference>
<evidence type="ECO:0000256" key="4">
    <source>
        <dbReference type="SAM" id="MobiDB-lite"/>
    </source>
</evidence>
<evidence type="ECO:0000256" key="1">
    <source>
        <dbReference type="ARBA" id="ARBA00001946"/>
    </source>
</evidence>
<dbReference type="SMART" id="SM00267">
    <property type="entry name" value="GGDEF"/>
    <property type="match status" value="1"/>
</dbReference>
<dbReference type="Gene3D" id="3.30.70.270">
    <property type="match status" value="1"/>
</dbReference>
<dbReference type="GO" id="GO:1902201">
    <property type="term" value="P:negative regulation of bacterial-type flagellum-dependent cell motility"/>
    <property type="evidence" value="ECO:0007669"/>
    <property type="project" value="TreeGrafter"/>
</dbReference>
<feature type="domain" description="GGDEF" evidence="6">
    <location>
        <begin position="236"/>
        <end position="377"/>
    </location>
</feature>